<accession>A0AAN9EP49</accession>
<feature type="compositionally biased region" description="Basic and acidic residues" evidence="1">
    <location>
        <begin position="15"/>
        <end position="26"/>
    </location>
</feature>
<evidence type="ECO:0000313" key="2">
    <source>
        <dbReference type="EMBL" id="KAK7261164.1"/>
    </source>
</evidence>
<dbReference type="EMBL" id="JAYWIO010000005">
    <property type="protein sequence ID" value="KAK7261164.1"/>
    <property type="molecule type" value="Genomic_DNA"/>
</dbReference>
<dbReference type="AlphaFoldDB" id="A0AAN9EP49"/>
<feature type="region of interest" description="Disordered" evidence="1">
    <location>
        <begin position="1"/>
        <end position="58"/>
    </location>
</feature>
<feature type="compositionally biased region" description="Polar residues" evidence="1">
    <location>
        <begin position="1"/>
        <end position="12"/>
    </location>
</feature>
<protein>
    <submittedName>
        <fullName evidence="2">Uncharacterized protein</fullName>
    </submittedName>
</protein>
<organism evidence="2 3">
    <name type="scientific">Crotalaria pallida</name>
    <name type="common">Smooth rattlebox</name>
    <name type="synonym">Crotalaria striata</name>
    <dbReference type="NCBI Taxonomy" id="3830"/>
    <lineage>
        <taxon>Eukaryota</taxon>
        <taxon>Viridiplantae</taxon>
        <taxon>Streptophyta</taxon>
        <taxon>Embryophyta</taxon>
        <taxon>Tracheophyta</taxon>
        <taxon>Spermatophyta</taxon>
        <taxon>Magnoliopsida</taxon>
        <taxon>eudicotyledons</taxon>
        <taxon>Gunneridae</taxon>
        <taxon>Pentapetalae</taxon>
        <taxon>rosids</taxon>
        <taxon>fabids</taxon>
        <taxon>Fabales</taxon>
        <taxon>Fabaceae</taxon>
        <taxon>Papilionoideae</taxon>
        <taxon>50 kb inversion clade</taxon>
        <taxon>genistoids sensu lato</taxon>
        <taxon>core genistoids</taxon>
        <taxon>Crotalarieae</taxon>
        <taxon>Crotalaria</taxon>
    </lineage>
</organism>
<sequence length="495" mass="56206">MGSQLSKPSSDDSNVESRKNGDEKFEWSSSQSVVQSDPDNLFSPPSIRKPHSQKSFSNCNSPICNAENRELNMSDVNSYQLSRSPPVLRDITNTCHSSDHCLTGKSQVVERNVQKQKQRVPFSNQNIDALYSVFYERSLSKKRKRYENDIMFTPPSVTKVQHRSSFLDFDQYVDQNCAAYGSCKSGLTNNSGKSQVLERNVQKQKQRVPFSNQNIDALYYVFSESSLSKKRKSTLFEVPITVINDISAVESRRKQRKERRLEHEVEIQFVPQILYESQNTVGDSFPIKKNSLDQQVRGNEEHVRVASSDNGIETLWEIPETIQPLDRGFASASVTGIRSLTLPQGNDNCGPVNANCQAALVLTANQIRSRGLFEIQQQLSRAGKTLSDFPNMPIPDCDPSACIPNTLIAEQLDFNTELLENEFITLHQSMTNEQKVAFDQIIQAVQSKQGICEMKMHYLSHARVARMQDTKELRVPTTMVYNIVDNLEFEEQSYF</sequence>
<reference evidence="2 3" key="1">
    <citation type="submission" date="2024-01" db="EMBL/GenBank/DDBJ databases">
        <title>The genomes of 5 underutilized Papilionoideae crops provide insights into root nodulation and disease resistanc.</title>
        <authorList>
            <person name="Yuan L."/>
        </authorList>
    </citation>
    <scope>NUCLEOTIDE SEQUENCE [LARGE SCALE GENOMIC DNA]</scope>
    <source>
        <strain evidence="2">ZHUSHIDOU_FW_LH</strain>
        <tissue evidence="2">Leaf</tissue>
    </source>
</reference>
<dbReference type="Proteomes" id="UP001372338">
    <property type="component" value="Unassembled WGS sequence"/>
</dbReference>
<comment type="caution">
    <text evidence="2">The sequence shown here is derived from an EMBL/GenBank/DDBJ whole genome shotgun (WGS) entry which is preliminary data.</text>
</comment>
<proteinExistence type="predicted"/>
<keyword evidence="3" id="KW-1185">Reference proteome</keyword>
<gene>
    <name evidence="2" type="ORF">RIF29_27469</name>
</gene>
<name>A0AAN9EP49_CROPI</name>
<evidence type="ECO:0000256" key="1">
    <source>
        <dbReference type="SAM" id="MobiDB-lite"/>
    </source>
</evidence>
<evidence type="ECO:0000313" key="3">
    <source>
        <dbReference type="Proteomes" id="UP001372338"/>
    </source>
</evidence>